<evidence type="ECO:0000256" key="1">
    <source>
        <dbReference type="ARBA" id="ARBA00006754"/>
    </source>
</evidence>
<dbReference type="Proteomes" id="UP000319578">
    <property type="component" value="Unassembled WGS sequence"/>
</dbReference>
<feature type="domain" description="CdaR GGDEF-like" evidence="4">
    <location>
        <begin position="175"/>
        <end position="287"/>
    </location>
</feature>
<sequence>MKIIVHNVQKRISNSLIILYTINKNEEMVRGCMLTEKIAQDIVRETMNRLNRNINIMDHTGTIIASGDPARVNQIHEGASDVIRTKAPLLITKDNQEQYKGARPGINLPIEFQDQIIGAIGITGHPEEILEFGELVKMITEMMINQSFLASQIEWKQRMKEMIFEELVKSDPNYDAVEQRLNLLNVKLLAPLQVSLIQLRENPLPNQELIQKMEELLDVQHLLVGFLKVNRLFVLTSATPEQVIKRRLEGVGAYLQHVGIHYHIGMGAPVAEQTNIWRSRDEAKLALLLGNRSKGVTAYADIETIALVDRMDPEVKKKYAERVFAHLTPKYVETAEAFFANNLSITETAKALFIHRNTLLYRLAKIKELTGYDPQQFKEAVSLQLAVWIHQNRTSAAE</sequence>
<evidence type="ECO:0000313" key="8">
    <source>
        <dbReference type="Proteomes" id="UP000319578"/>
    </source>
</evidence>
<comment type="similarity">
    <text evidence="1">Belongs to the CdaR family.</text>
</comment>
<dbReference type="Gene3D" id="1.10.10.2840">
    <property type="entry name" value="PucR C-terminal helix-turn-helix domain"/>
    <property type="match status" value="1"/>
</dbReference>
<feature type="domain" description="PucR C-terminal helix-turn-helix" evidence="3">
    <location>
        <begin position="331"/>
        <end position="387"/>
    </location>
</feature>
<evidence type="ECO:0000313" key="6">
    <source>
        <dbReference type="EMBL" id="KNB73226.1"/>
    </source>
</evidence>
<protein>
    <submittedName>
        <fullName evidence="5">CdaR family transcriptional regulator</fullName>
    </submittedName>
</protein>
<reference evidence="7" key="1">
    <citation type="submission" date="2015-07" db="EMBL/GenBank/DDBJ databases">
        <title>Genome sequencing project for genomic taxonomy and phylogenomics of Bacillus-like bacteria.</title>
        <authorList>
            <person name="Liu B."/>
            <person name="Wang J."/>
            <person name="Zhu Y."/>
            <person name="Liu G."/>
            <person name="Chen Q."/>
            <person name="Chen Z."/>
            <person name="Lan J."/>
            <person name="Che J."/>
            <person name="Ge C."/>
            <person name="Shi H."/>
            <person name="Pan Z."/>
            <person name="Liu X."/>
        </authorList>
    </citation>
    <scope>NUCLEOTIDE SEQUENCE [LARGE SCALE GENOMIC DNA]</scope>
    <source>
        <strain evidence="7">DSM 9887</strain>
    </source>
</reference>
<dbReference type="EMBL" id="BJON01000008">
    <property type="protein sequence ID" value="GED68418.1"/>
    <property type="molecule type" value="Genomic_DNA"/>
</dbReference>
<dbReference type="PANTHER" id="PTHR33744">
    <property type="entry name" value="CARBOHYDRATE DIACID REGULATOR"/>
    <property type="match status" value="1"/>
</dbReference>
<dbReference type="AlphaFoldDB" id="A0A0K9YX29"/>
<evidence type="ECO:0000259" key="3">
    <source>
        <dbReference type="Pfam" id="PF13556"/>
    </source>
</evidence>
<feature type="domain" description="Putative sugar diacid recognition" evidence="2">
    <location>
        <begin position="34"/>
        <end position="166"/>
    </location>
</feature>
<dbReference type="Pfam" id="PF13556">
    <property type="entry name" value="HTH_30"/>
    <property type="match status" value="1"/>
</dbReference>
<comment type="caution">
    <text evidence="6">The sequence shown here is derived from an EMBL/GenBank/DDBJ whole genome shotgun (WGS) entry which is preliminary data.</text>
</comment>
<dbReference type="Pfam" id="PF05651">
    <property type="entry name" value="Diacid_rec"/>
    <property type="match status" value="1"/>
</dbReference>
<name>A0A0K9YX29_9BACL</name>
<organism evidence="6 7">
    <name type="scientific">Brevibacillus reuszeri</name>
    <dbReference type="NCBI Taxonomy" id="54915"/>
    <lineage>
        <taxon>Bacteria</taxon>
        <taxon>Bacillati</taxon>
        <taxon>Bacillota</taxon>
        <taxon>Bacilli</taxon>
        <taxon>Bacillales</taxon>
        <taxon>Paenibacillaceae</taxon>
        <taxon>Brevibacillus</taxon>
    </lineage>
</organism>
<dbReference type="RefSeq" id="WP_049737219.1">
    <property type="nucleotide sequence ID" value="NZ_BJON01000008.1"/>
</dbReference>
<dbReference type="EMBL" id="LGIQ01000005">
    <property type="protein sequence ID" value="KNB73226.1"/>
    <property type="molecule type" value="Genomic_DNA"/>
</dbReference>
<dbReference type="InterPro" id="IPR025736">
    <property type="entry name" value="PucR_C-HTH_dom"/>
</dbReference>
<dbReference type="PATRIC" id="fig|54915.3.peg.6280"/>
<dbReference type="PANTHER" id="PTHR33744:SF15">
    <property type="entry name" value="CARBOHYDRATE DIACID REGULATOR"/>
    <property type="match status" value="1"/>
</dbReference>
<evidence type="ECO:0000313" key="5">
    <source>
        <dbReference type="EMBL" id="GED68418.1"/>
    </source>
</evidence>
<dbReference type="InterPro" id="IPR008599">
    <property type="entry name" value="Diacid_rec"/>
</dbReference>
<dbReference type="InterPro" id="IPR042070">
    <property type="entry name" value="PucR_C-HTH_sf"/>
</dbReference>
<dbReference type="InterPro" id="IPR041522">
    <property type="entry name" value="CdaR_GGDEF"/>
</dbReference>
<reference evidence="5 8" key="3">
    <citation type="submission" date="2019-06" db="EMBL/GenBank/DDBJ databases">
        <title>Whole genome shotgun sequence of Brevibacillus reuszeri NBRC 15719.</title>
        <authorList>
            <person name="Hosoyama A."/>
            <person name="Uohara A."/>
            <person name="Ohji S."/>
            <person name="Ichikawa N."/>
        </authorList>
    </citation>
    <scope>NUCLEOTIDE SEQUENCE [LARGE SCALE GENOMIC DNA]</scope>
    <source>
        <strain evidence="5 8">NBRC 15719</strain>
    </source>
</reference>
<evidence type="ECO:0000259" key="4">
    <source>
        <dbReference type="Pfam" id="PF17853"/>
    </source>
</evidence>
<keyword evidence="8" id="KW-1185">Reference proteome</keyword>
<dbReference type="Proteomes" id="UP000036834">
    <property type="component" value="Unassembled WGS sequence"/>
</dbReference>
<proteinExistence type="inferred from homology"/>
<dbReference type="Pfam" id="PF17853">
    <property type="entry name" value="GGDEF_2"/>
    <property type="match status" value="1"/>
</dbReference>
<evidence type="ECO:0000259" key="2">
    <source>
        <dbReference type="Pfam" id="PF05651"/>
    </source>
</evidence>
<accession>A0A0K9YX29</accession>
<evidence type="ECO:0000313" key="7">
    <source>
        <dbReference type="Proteomes" id="UP000036834"/>
    </source>
</evidence>
<dbReference type="InterPro" id="IPR051448">
    <property type="entry name" value="CdaR-like_regulators"/>
</dbReference>
<reference evidence="6" key="2">
    <citation type="submission" date="2015-07" db="EMBL/GenBank/DDBJ databases">
        <title>MeaNS - Measles Nucleotide Surveillance Program.</title>
        <authorList>
            <person name="Tran T."/>
            <person name="Druce J."/>
        </authorList>
    </citation>
    <scope>NUCLEOTIDE SEQUENCE</scope>
    <source>
        <strain evidence="6">DSM 9887</strain>
    </source>
</reference>
<dbReference type="STRING" id="54915.ADS79_04450"/>
<gene>
    <name evidence="5" type="primary">cdaR</name>
    <name evidence="6" type="ORF">ADS79_04450</name>
    <name evidence="5" type="ORF">BRE01_21200</name>
</gene>